<keyword evidence="1" id="KW-0547">Nucleotide-binding</keyword>
<dbReference type="GO" id="GO:0005525">
    <property type="term" value="F:GTP binding"/>
    <property type="evidence" value="ECO:0007669"/>
    <property type="project" value="UniProtKB-KW"/>
</dbReference>
<gene>
    <name evidence="4" type="primary">ras1</name>
    <name evidence="4" type="ORF">CFIMG_006394RA</name>
</gene>
<evidence type="ECO:0000256" key="1">
    <source>
        <dbReference type="ARBA" id="ARBA00022741"/>
    </source>
</evidence>
<dbReference type="PRINTS" id="PR00449">
    <property type="entry name" value="RASTRNSFRMNG"/>
</dbReference>
<evidence type="ECO:0000313" key="4">
    <source>
        <dbReference type="EMBL" id="PHH50086.1"/>
    </source>
</evidence>
<evidence type="ECO:0000256" key="2">
    <source>
        <dbReference type="ARBA" id="ARBA00023134"/>
    </source>
</evidence>
<sequence length="294" mass="31810">MALSKSQPAASTTAAHSNNSTDNHHHNQNQPTPIPISITICGDGGCGKSSITLRLVRSQWTSEYDPTIEDSYTITRTIDGHTYHLGLTDTAGQEEYRGMWASSNLGADAFLLVYDITSPDSLHTLQYFNDMIDMEAETRLDNAERARSAGLTPDQSFSVFGSTGAKTVPPVKLLAGNKCDLQESRAVSAATGLDWARKHGCGFMETSARLEVNIEETFALIVRRVMEARRATAGDDLMTMGNHYGATKPLTPLSQGAAGGFGNEKRAPGFRGPSFSSDKAGRGGGGFWRRLRCW</sequence>
<dbReference type="Proteomes" id="UP000222788">
    <property type="component" value="Unassembled WGS sequence"/>
</dbReference>
<dbReference type="Gene3D" id="3.40.50.300">
    <property type="entry name" value="P-loop containing nucleotide triphosphate hydrolases"/>
    <property type="match status" value="1"/>
</dbReference>
<name>A0A2C5WW26_9PEZI</name>
<dbReference type="InterPro" id="IPR005225">
    <property type="entry name" value="Small_GTP-bd"/>
</dbReference>
<proteinExistence type="predicted"/>
<dbReference type="SMART" id="SM00174">
    <property type="entry name" value="RHO"/>
    <property type="match status" value="1"/>
</dbReference>
<feature type="compositionally biased region" description="Low complexity" evidence="3">
    <location>
        <begin position="9"/>
        <end position="21"/>
    </location>
</feature>
<dbReference type="SMART" id="SM00173">
    <property type="entry name" value="RAS"/>
    <property type="match status" value="1"/>
</dbReference>
<evidence type="ECO:0000256" key="3">
    <source>
        <dbReference type="SAM" id="MobiDB-lite"/>
    </source>
</evidence>
<dbReference type="PROSITE" id="PS51421">
    <property type="entry name" value="RAS"/>
    <property type="match status" value="1"/>
</dbReference>
<dbReference type="FunFam" id="3.40.50.300:FF:001856">
    <property type="entry name" value="RAS small monomeric GTPase, putative"/>
    <property type="match status" value="1"/>
</dbReference>
<comment type="caution">
    <text evidence="4">The sequence shown here is derived from an EMBL/GenBank/DDBJ whole genome shotgun (WGS) entry which is preliminary data.</text>
</comment>
<dbReference type="STRING" id="1035309.A0A2C5WW26"/>
<dbReference type="GO" id="GO:0007165">
    <property type="term" value="P:signal transduction"/>
    <property type="evidence" value="ECO:0007669"/>
    <property type="project" value="InterPro"/>
</dbReference>
<dbReference type="SUPFAM" id="SSF52540">
    <property type="entry name" value="P-loop containing nucleoside triphosphate hydrolases"/>
    <property type="match status" value="1"/>
</dbReference>
<dbReference type="EMBL" id="APWK03000150">
    <property type="protein sequence ID" value="PHH50086.1"/>
    <property type="molecule type" value="Genomic_DNA"/>
</dbReference>
<dbReference type="InterPro" id="IPR027417">
    <property type="entry name" value="P-loop_NTPase"/>
</dbReference>
<dbReference type="CDD" id="cd00876">
    <property type="entry name" value="Ras"/>
    <property type="match status" value="1"/>
</dbReference>
<organism evidence="4 5">
    <name type="scientific">Ceratocystis fimbriata CBS 114723</name>
    <dbReference type="NCBI Taxonomy" id="1035309"/>
    <lineage>
        <taxon>Eukaryota</taxon>
        <taxon>Fungi</taxon>
        <taxon>Dikarya</taxon>
        <taxon>Ascomycota</taxon>
        <taxon>Pezizomycotina</taxon>
        <taxon>Sordariomycetes</taxon>
        <taxon>Hypocreomycetidae</taxon>
        <taxon>Microascales</taxon>
        <taxon>Ceratocystidaceae</taxon>
        <taxon>Ceratocystis</taxon>
    </lineage>
</organism>
<protein>
    <submittedName>
        <fullName evidence="4">Ras-like protein 1</fullName>
    </submittedName>
</protein>
<accession>A0A2C5WW26</accession>
<dbReference type="InterPro" id="IPR020849">
    <property type="entry name" value="Small_GTPase_Ras-type"/>
</dbReference>
<feature type="region of interest" description="Disordered" evidence="3">
    <location>
        <begin position="1"/>
        <end position="36"/>
    </location>
</feature>
<dbReference type="PROSITE" id="PS51419">
    <property type="entry name" value="RAB"/>
    <property type="match status" value="1"/>
</dbReference>
<dbReference type="InterPro" id="IPR001806">
    <property type="entry name" value="Small_GTPase"/>
</dbReference>
<dbReference type="SMART" id="SM00175">
    <property type="entry name" value="RAB"/>
    <property type="match status" value="1"/>
</dbReference>
<dbReference type="GO" id="GO:0003924">
    <property type="term" value="F:GTPase activity"/>
    <property type="evidence" value="ECO:0007669"/>
    <property type="project" value="InterPro"/>
</dbReference>
<dbReference type="NCBIfam" id="TIGR00231">
    <property type="entry name" value="small_GTP"/>
    <property type="match status" value="1"/>
</dbReference>
<dbReference type="AlphaFoldDB" id="A0A2C5WW26"/>
<dbReference type="Pfam" id="PF00071">
    <property type="entry name" value="Ras"/>
    <property type="match status" value="2"/>
</dbReference>
<reference evidence="4 5" key="2">
    <citation type="journal article" date="2013" name="IMA Fungus">
        <title>IMA Genome-F 1: Ceratocystis fimbriata: Draft nuclear genome sequence for the plant pathogen, Ceratocystis fimbriata.</title>
        <authorList>
            <person name="Wilken P.M."/>
            <person name="Steenkamp E.T."/>
            <person name="Wingfield M.J."/>
            <person name="de Beer Z.W."/>
            <person name="Wingfield B.D."/>
        </authorList>
    </citation>
    <scope>NUCLEOTIDE SEQUENCE [LARGE SCALE GENOMIC DNA]</scope>
    <source>
        <strain evidence="4 5">CBS 114723</strain>
    </source>
</reference>
<dbReference type="PANTHER" id="PTHR24070">
    <property type="entry name" value="RAS, DI-RAS, AND RHEB FAMILY MEMBERS OF SMALL GTPASE SUPERFAMILY"/>
    <property type="match status" value="1"/>
</dbReference>
<keyword evidence="2" id="KW-0342">GTP-binding</keyword>
<dbReference type="GO" id="GO:0016020">
    <property type="term" value="C:membrane"/>
    <property type="evidence" value="ECO:0007669"/>
    <property type="project" value="InterPro"/>
</dbReference>
<evidence type="ECO:0000313" key="5">
    <source>
        <dbReference type="Proteomes" id="UP000222788"/>
    </source>
</evidence>
<dbReference type="OrthoDB" id="265044at2759"/>
<keyword evidence="5" id="KW-1185">Reference proteome</keyword>
<reference evidence="4 5" key="1">
    <citation type="journal article" date="2013" name="Fungal Biol.">
        <title>Analysis of microsatellite markers in the genome of the plant pathogen Ceratocystis fimbriata.</title>
        <authorList>
            <person name="Simpson M.C."/>
            <person name="Wilken P.M."/>
            <person name="Coetzee M.P."/>
            <person name="Wingfield M.J."/>
            <person name="Wingfield B.D."/>
        </authorList>
    </citation>
    <scope>NUCLEOTIDE SEQUENCE [LARGE SCALE GENOMIC DNA]</scope>
    <source>
        <strain evidence="4 5">CBS 114723</strain>
    </source>
</reference>